<proteinExistence type="predicted"/>
<accession>A0A7S3P1M7</accession>
<reference evidence="2" key="1">
    <citation type="submission" date="2021-01" db="EMBL/GenBank/DDBJ databases">
        <authorList>
            <person name="Corre E."/>
            <person name="Pelletier E."/>
            <person name="Niang G."/>
            <person name="Scheremetjew M."/>
            <person name="Finn R."/>
            <person name="Kale V."/>
            <person name="Holt S."/>
            <person name="Cochrane G."/>
            <person name="Meng A."/>
            <person name="Brown T."/>
            <person name="Cohen L."/>
        </authorList>
    </citation>
    <scope>NUCLEOTIDE SEQUENCE</scope>
    <source>
        <strain evidence="2">CT5</strain>
    </source>
</reference>
<dbReference type="AlphaFoldDB" id="A0A7S3P1M7"/>
<protein>
    <submittedName>
        <fullName evidence="2">Uncharacterized protein</fullName>
    </submittedName>
</protein>
<dbReference type="EMBL" id="HBIK01038131">
    <property type="protein sequence ID" value="CAE0392892.1"/>
    <property type="molecule type" value="Transcribed_RNA"/>
</dbReference>
<evidence type="ECO:0000313" key="2">
    <source>
        <dbReference type="EMBL" id="CAE0392892.1"/>
    </source>
</evidence>
<gene>
    <name evidence="2" type="ORF">ECRA1380_LOCUS17870</name>
</gene>
<evidence type="ECO:0000256" key="1">
    <source>
        <dbReference type="SAM" id="MobiDB-lite"/>
    </source>
</evidence>
<name>A0A7S3P1M7_EUPCR</name>
<feature type="region of interest" description="Disordered" evidence="1">
    <location>
        <begin position="37"/>
        <end position="103"/>
    </location>
</feature>
<organism evidence="2">
    <name type="scientific">Euplotes crassus</name>
    <dbReference type="NCBI Taxonomy" id="5936"/>
    <lineage>
        <taxon>Eukaryota</taxon>
        <taxon>Sar</taxon>
        <taxon>Alveolata</taxon>
        <taxon>Ciliophora</taxon>
        <taxon>Intramacronucleata</taxon>
        <taxon>Spirotrichea</taxon>
        <taxon>Hypotrichia</taxon>
        <taxon>Euplotida</taxon>
        <taxon>Euplotidae</taxon>
        <taxon>Moneuplotes</taxon>
    </lineage>
</organism>
<sequence>MRTYLKALNNNNTVESARKTRTIKKSRKEVHLRKDITSMSTLQNSESCSSTAVTSKPNQEGPTVQSNESKLTSKRMSYSPFTKRATSPKITKPSIKRSRRKQNRNAYITELPKNYAVNQTFHNKELTTSLDSFKSFNAIADQISIKPNKYEKFKMALAMNRPYCQKQHKKPCHKMLAQKDLPEFENSVVIQDKDALVADTIEVPDNKYKICKPKKLVKKRHENLYDPTMSK</sequence>
<feature type="compositionally biased region" description="Polar residues" evidence="1">
    <location>
        <begin position="37"/>
        <end position="89"/>
    </location>
</feature>
<feature type="compositionally biased region" description="Basic residues" evidence="1">
    <location>
        <begin position="94"/>
        <end position="103"/>
    </location>
</feature>